<dbReference type="EMBL" id="JAUJYO010000010">
    <property type="protein sequence ID" value="KAK1306970.1"/>
    <property type="molecule type" value="Genomic_DNA"/>
</dbReference>
<keyword evidence="3" id="KW-1185">Reference proteome</keyword>
<protein>
    <submittedName>
        <fullName evidence="2">Uncharacterized protein</fullName>
    </submittedName>
</protein>
<evidence type="ECO:0000313" key="2">
    <source>
        <dbReference type="EMBL" id="KAK1306970.1"/>
    </source>
</evidence>
<feature type="compositionally biased region" description="Basic and acidic residues" evidence="1">
    <location>
        <begin position="165"/>
        <end position="190"/>
    </location>
</feature>
<organism evidence="2 3">
    <name type="scientific">Acorus calamus</name>
    <name type="common">Sweet flag</name>
    <dbReference type="NCBI Taxonomy" id="4465"/>
    <lineage>
        <taxon>Eukaryota</taxon>
        <taxon>Viridiplantae</taxon>
        <taxon>Streptophyta</taxon>
        <taxon>Embryophyta</taxon>
        <taxon>Tracheophyta</taxon>
        <taxon>Spermatophyta</taxon>
        <taxon>Magnoliopsida</taxon>
        <taxon>Liliopsida</taxon>
        <taxon>Acoraceae</taxon>
        <taxon>Acorus</taxon>
    </lineage>
</organism>
<name>A0AAV9E0L2_ACOCL</name>
<sequence>MEGVGARLGRSSTRYGPATVFTGPVRKWKKRWVHVPPPNSSTSSTHNGPTTTNNNNGSHLILYKWTPIAAAQSGKDGSSPAPAEEPPKRRFRYVPVSVLEEQKQDAAMKSEDESKPSDAEQRSDGSDAKVDANDVQMEDAEASAKKQAAPAESNEANLDLSLGLKSHEGDHETDSKLKEQINKMKVADQL</sequence>
<comment type="caution">
    <text evidence="2">The sequence shown here is derived from an EMBL/GenBank/DDBJ whole genome shotgun (WGS) entry which is preliminary data.</text>
</comment>
<accession>A0AAV9E0L2</accession>
<evidence type="ECO:0000256" key="1">
    <source>
        <dbReference type="SAM" id="MobiDB-lite"/>
    </source>
</evidence>
<dbReference type="PANTHER" id="PTHR34572:SF1">
    <property type="entry name" value="GOLGIN FAMILY A PROTEIN"/>
    <property type="match status" value="1"/>
</dbReference>
<gene>
    <name evidence="2" type="ORF">QJS10_CPA10g01920</name>
</gene>
<reference evidence="2" key="1">
    <citation type="journal article" date="2023" name="Nat. Commun.">
        <title>Diploid and tetraploid genomes of Acorus and the evolution of monocots.</title>
        <authorList>
            <person name="Ma L."/>
            <person name="Liu K.W."/>
            <person name="Li Z."/>
            <person name="Hsiao Y.Y."/>
            <person name="Qi Y."/>
            <person name="Fu T."/>
            <person name="Tang G.D."/>
            <person name="Zhang D."/>
            <person name="Sun W.H."/>
            <person name="Liu D.K."/>
            <person name="Li Y."/>
            <person name="Chen G.Z."/>
            <person name="Liu X.D."/>
            <person name="Liao X.Y."/>
            <person name="Jiang Y.T."/>
            <person name="Yu X."/>
            <person name="Hao Y."/>
            <person name="Huang J."/>
            <person name="Zhao X.W."/>
            <person name="Ke S."/>
            <person name="Chen Y.Y."/>
            <person name="Wu W.L."/>
            <person name="Hsu J.L."/>
            <person name="Lin Y.F."/>
            <person name="Huang M.D."/>
            <person name="Li C.Y."/>
            <person name="Huang L."/>
            <person name="Wang Z.W."/>
            <person name="Zhao X."/>
            <person name="Zhong W.Y."/>
            <person name="Peng D.H."/>
            <person name="Ahmad S."/>
            <person name="Lan S."/>
            <person name="Zhang J.S."/>
            <person name="Tsai W.C."/>
            <person name="Van de Peer Y."/>
            <person name="Liu Z.J."/>
        </authorList>
    </citation>
    <scope>NUCLEOTIDE SEQUENCE</scope>
    <source>
        <strain evidence="2">CP</strain>
    </source>
</reference>
<feature type="region of interest" description="Disordered" evidence="1">
    <location>
        <begin position="31"/>
        <end position="190"/>
    </location>
</feature>
<proteinExistence type="predicted"/>
<feature type="compositionally biased region" description="Basic and acidic residues" evidence="1">
    <location>
        <begin position="100"/>
        <end position="132"/>
    </location>
</feature>
<reference evidence="2" key="2">
    <citation type="submission" date="2023-06" db="EMBL/GenBank/DDBJ databases">
        <authorList>
            <person name="Ma L."/>
            <person name="Liu K.-W."/>
            <person name="Li Z."/>
            <person name="Hsiao Y.-Y."/>
            <person name="Qi Y."/>
            <person name="Fu T."/>
            <person name="Tang G."/>
            <person name="Zhang D."/>
            <person name="Sun W.-H."/>
            <person name="Liu D.-K."/>
            <person name="Li Y."/>
            <person name="Chen G.-Z."/>
            <person name="Liu X.-D."/>
            <person name="Liao X.-Y."/>
            <person name="Jiang Y.-T."/>
            <person name="Yu X."/>
            <person name="Hao Y."/>
            <person name="Huang J."/>
            <person name="Zhao X.-W."/>
            <person name="Ke S."/>
            <person name="Chen Y.-Y."/>
            <person name="Wu W.-L."/>
            <person name="Hsu J.-L."/>
            <person name="Lin Y.-F."/>
            <person name="Huang M.-D."/>
            <person name="Li C.-Y."/>
            <person name="Huang L."/>
            <person name="Wang Z.-W."/>
            <person name="Zhao X."/>
            <person name="Zhong W.-Y."/>
            <person name="Peng D.-H."/>
            <person name="Ahmad S."/>
            <person name="Lan S."/>
            <person name="Zhang J.-S."/>
            <person name="Tsai W.-C."/>
            <person name="Van De Peer Y."/>
            <person name="Liu Z.-J."/>
        </authorList>
    </citation>
    <scope>NUCLEOTIDE SEQUENCE</scope>
    <source>
        <strain evidence="2">CP</strain>
        <tissue evidence="2">Leaves</tissue>
    </source>
</reference>
<feature type="compositionally biased region" description="Low complexity" evidence="1">
    <location>
        <begin position="40"/>
        <end position="59"/>
    </location>
</feature>
<evidence type="ECO:0000313" key="3">
    <source>
        <dbReference type="Proteomes" id="UP001180020"/>
    </source>
</evidence>
<dbReference type="Proteomes" id="UP001180020">
    <property type="component" value="Unassembled WGS sequence"/>
</dbReference>
<dbReference type="PANTHER" id="PTHR34572">
    <property type="entry name" value="GOLGIN FAMILY A PROTEIN"/>
    <property type="match status" value="1"/>
</dbReference>
<dbReference type="AlphaFoldDB" id="A0AAV9E0L2"/>
<feature type="region of interest" description="Disordered" evidence="1">
    <location>
        <begin position="1"/>
        <end position="20"/>
    </location>
</feature>